<organism evidence="2 3">
    <name type="scientific">Scophthalmus maximus</name>
    <name type="common">Turbot</name>
    <name type="synonym">Psetta maxima</name>
    <dbReference type="NCBI Taxonomy" id="52904"/>
    <lineage>
        <taxon>Eukaryota</taxon>
        <taxon>Metazoa</taxon>
        <taxon>Chordata</taxon>
        <taxon>Craniata</taxon>
        <taxon>Vertebrata</taxon>
        <taxon>Euteleostomi</taxon>
        <taxon>Actinopterygii</taxon>
        <taxon>Neopterygii</taxon>
        <taxon>Teleostei</taxon>
        <taxon>Neoteleostei</taxon>
        <taxon>Acanthomorphata</taxon>
        <taxon>Carangaria</taxon>
        <taxon>Pleuronectiformes</taxon>
        <taxon>Pleuronectoidei</taxon>
        <taxon>Scophthalmidae</taxon>
        <taxon>Scophthalmus</taxon>
    </lineage>
</organism>
<dbReference type="Pfam" id="PF23726">
    <property type="entry name" value="Beta-prop_RSE1_2nd"/>
    <property type="match status" value="1"/>
</dbReference>
<dbReference type="Proteomes" id="UP000438429">
    <property type="component" value="Unassembled WGS sequence"/>
</dbReference>
<dbReference type="PANTHER" id="PTHR10644">
    <property type="entry name" value="DNA REPAIR/RNA PROCESSING CPSF FAMILY"/>
    <property type="match status" value="1"/>
</dbReference>
<reference evidence="2 3" key="1">
    <citation type="submission" date="2019-06" db="EMBL/GenBank/DDBJ databases">
        <title>Draft genomes of female and male turbot (Scophthalmus maximus).</title>
        <authorList>
            <person name="Xu H."/>
            <person name="Xu X.-W."/>
            <person name="Shao C."/>
            <person name="Chen S."/>
        </authorList>
    </citation>
    <scope>NUCLEOTIDE SEQUENCE [LARGE SCALE GENOMIC DNA]</scope>
    <source>
        <strain evidence="2">Ysfricsl-2016a</strain>
        <tissue evidence="2">Blood</tissue>
    </source>
</reference>
<gene>
    <name evidence="2" type="ORF">F2P81_003964</name>
</gene>
<evidence type="ECO:0000313" key="2">
    <source>
        <dbReference type="EMBL" id="KAF0044806.1"/>
    </source>
</evidence>
<proteinExistence type="predicted"/>
<dbReference type="EMBL" id="VEVO01000003">
    <property type="protein sequence ID" value="KAF0044806.1"/>
    <property type="molecule type" value="Genomic_DNA"/>
</dbReference>
<protein>
    <recommendedName>
        <fullName evidence="1">RSE1/DDB1/CPSF1 second beta-propeller domain-containing protein</fullName>
    </recommendedName>
</protein>
<comment type="caution">
    <text evidence="2">The sequence shown here is derived from an EMBL/GenBank/DDBJ whole genome shotgun (WGS) entry which is preliminary data.</text>
</comment>
<feature type="domain" description="RSE1/DDB1/CPSF1 second beta-propeller" evidence="1">
    <location>
        <begin position="2"/>
        <end position="104"/>
    </location>
</feature>
<evidence type="ECO:0000259" key="1">
    <source>
        <dbReference type="Pfam" id="PF23726"/>
    </source>
</evidence>
<evidence type="ECO:0000313" key="3">
    <source>
        <dbReference type="Proteomes" id="UP000438429"/>
    </source>
</evidence>
<dbReference type="AlphaFoldDB" id="A0A6A4TB34"/>
<dbReference type="InterPro" id="IPR015943">
    <property type="entry name" value="WD40/YVTN_repeat-like_dom_sf"/>
</dbReference>
<dbReference type="InterPro" id="IPR058543">
    <property type="entry name" value="Beta-prop_RSE1/DDB1/CPSF1_2nd"/>
</dbReference>
<accession>A0A6A4TB34</accession>
<dbReference type="Gene3D" id="2.130.10.10">
    <property type="entry name" value="YVTN repeat-like/Quinoprotein amine dehydrogenase"/>
    <property type="match status" value="1"/>
</dbReference>
<name>A0A6A4TB34_SCOMX</name>
<sequence length="115" mass="12790">MDEFDAYIIVSFVNATLVLSIGETVEEVTDSGFLGTTPTLSCSLLGEDALVQVYPDGIRHIRADKRVNEWKTPGKKTIVRCAVNQRQVVIALTGGELVYFEMDPLCKRLVKLCLR</sequence>
<dbReference type="InterPro" id="IPR050358">
    <property type="entry name" value="RSE1/DDB1/CFT1"/>
</dbReference>